<dbReference type="GeneID" id="28489528"/>
<dbReference type="CDD" id="cd13137">
    <property type="entry name" value="MATE_NorM_like"/>
    <property type="match status" value="1"/>
</dbReference>
<protein>
    <recommendedName>
        <fullName evidence="9">Multidrug-efflux transporter</fullName>
    </recommendedName>
</protein>
<dbReference type="OrthoDB" id="214119at2157"/>
<organism evidence="11 13">
    <name type="scientific">Methanobrevibacter olleyae</name>
    <dbReference type="NCBI Taxonomy" id="294671"/>
    <lineage>
        <taxon>Archaea</taxon>
        <taxon>Methanobacteriati</taxon>
        <taxon>Methanobacteriota</taxon>
        <taxon>Methanomada group</taxon>
        <taxon>Methanobacteria</taxon>
        <taxon>Methanobacteriales</taxon>
        <taxon>Methanobacteriaceae</taxon>
        <taxon>Methanobrevibacter</taxon>
    </lineage>
</organism>
<dbReference type="EMBL" id="CP014265">
    <property type="protein sequence ID" value="AMK15779.1"/>
    <property type="molecule type" value="Genomic_DNA"/>
</dbReference>
<feature type="transmembrane region" description="Helical" evidence="10">
    <location>
        <begin position="182"/>
        <end position="202"/>
    </location>
</feature>
<keyword evidence="5 10" id="KW-0812">Transmembrane</keyword>
<feature type="transmembrane region" description="Helical" evidence="10">
    <location>
        <begin position="149"/>
        <end position="170"/>
    </location>
</feature>
<dbReference type="KEGG" id="mol:YLM1_1222"/>
<keyword evidence="13" id="KW-1185">Reference proteome</keyword>
<dbReference type="GO" id="GO:0005886">
    <property type="term" value="C:plasma membrane"/>
    <property type="evidence" value="ECO:0007669"/>
    <property type="project" value="UniProtKB-SubCell"/>
</dbReference>
<keyword evidence="2" id="KW-0813">Transport</keyword>
<dbReference type="GO" id="GO:0015297">
    <property type="term" value="F:antiporter activity"/>
    <property type="evidence" value="ECO:0007669"/>
    <property type="project" value="UniProtKB-KW"/>
</dbReference>
<evidence type="ECO:0000256" key="4">
    <source>
        <dbReference type="ARBA" id="ARBA00022475"/>
    </source>
</evidence>
<dbReference type="Proteomes" id="UP000183442">
    <property type="component" value="Unassembled WGS sequence"/>
</dbReference>
<evidence type="ECO:0000256" key="9">
    <source>
        <dbReference type="ARBA" id="ARBA00031636"/>
    </source>
</evidence>
<dbReference type="Pfam" id="PF01554">
    <property type="entry name" value="MatE"/>
    <property type="match status" value="2"/>
</dbReference>
<dbReference type="AlphaFoldDB" id="A0A126R1E1"/>
<dbReference type="PIRSF" id="PIRSF006603">
    <property type="entry name" value="DinF"/>
    <property type="match status" value="1"/>
</dbReference>
<feature type="transmembrane region" description="Helical" evidence="10">
    <location>
        <begin position="69"/>
        <end position="88"/>
    </location>
</feature>
<feature type="transmembrane region" description="Helical" evidence="10">
    <location>
        <begin position="20"/>
        <end position="37"/>
    </location>
</feature>
<evidence type="ECO:0000256" key="2">
    <source>
        <dbReference type="ARBA" id="ARBA00022448"/>
    </source>
</evidence>
<evidence type="ECO:0000256" key="5">
    <source>
        <dbReference type="ARBA" id="ARBA00022692"/>
    </source>
</evidence>
<dbReference type="PANTHER" id="PTHR43298">
    <property type="entry name" value="MULTIDRUG RESISTANCE PROTEIN NORM-RELATED"/>
    <property type="match status" value="1"/>
</dbReference>
<dbReference type="NCBIfam" id="TIGR00797">
    <property type="entry name" value="matE"/>
    <property type="match status" value="1"/>
</dbReference>
<dbReference type="EMBL" id="FOTL01000002">
    <property type="protein sequence ID" value="SFL19034.1"/>
    <property type="molecule type" value="Genomic_DNA"/>
</dbReference>
<evidence type="ECO:0000256" key="1">
    <source>
        <dbReference type="ARBA" id="ARBA00004651"/>
    </source>
</evidence>
<proteinExistence type="predicted"/>
<keyword evidence="4" id="KW-1003">Cell membrane</keyword>
<dbReference type="STRING" id="294671.YLM1_1222"/>
<dbReference type="InterPro" id="IPR048279">
    <property type="entry name" value="MdtK-like"/>
</dbReference>
<sequence length="466" mass="52010">MNVVRGFFDILSDKRVNERGYFFTNKLLWALFIPLLIEQTLEFFLGLADSMMVASLGEVAISGVSLVDFLVQLLIFSFAALATGGAVIAGQYLGNNERENACEASNQLVWFTAILAIIMAICVLFAKSFLINLLFGQIDQDVFNTSDIYLSYMAISIPFIAIYNSGAAIFRTMANAKLPMLIMFLCDILNIIGNAILLFVFGFGVEGVAIPTVIARAISAFVMIYFLLQDRYELHIKKTLKHKFDWRLLRKVLNVGVPYGVENGLFQLGRILVLSLVSTFGTVAIAANSVGYAIGIFSVLPGFAINLGLTAVISRCVGNNDYEQAKFYNKKILIIVFLSHLIINLIIFSILPFILQLYNLSPLTASLTSQMVIWHGIFAIIIWPISFTLPTTFRGAGDAKWPMMVSLSVMFICRIFLSYLIADFLGIGVFGTWIAMFIDWYVRAGFYVYRYFSGKWMNYRAVGNSG</sequence>
<feature type="transmembrane region" description="Helical" evidence="10">
    <location>
        <begin position="367"/>
        <end position="389"/>
    </location>
</feature>
<gene>
    <name evidence="12" type="ORF">SAMN02910297_00146</name>
    <name evidence="11" type="ORF">YLM1_1222</name>
</gene>
<reference evidence="12" key="3">
    <citation type="submission" date="2016-10" db="EMBL/GenBank/DDBJ databases">
        <authorList>
            <person name="de Groot N.N."/>
        </authorList>
    </citation>
    <scope>NUCLEOTIDE SEQUENCE [LARGE SCALE GENOMIC DNA]</scope>
    <source>
        <strain evidence="12">DSM 16632</strain>
    </source>
</reference>
<dbReference type="Proteomes" id="UP000066376">
    <property type="component" value="Chromosome"/>
</dbReference>
<evidence type="ECO:0000313" key="11">
    <source>
        <dbReference type="EMBL" id="AMK15779.1"/>
    </source>
</evidence>
<evidence type="ECO:0000313" key="14">
    <source>
        <dbReference type="Proteomes" id="UP000183442"/>
    </source>
</evidence>
<evidence type="ECO:0000256" key="6">
    <source>
        <dbReference type="ARBA" id="ARBA00022989"/>
    </source>
</evidence>
<reference evidence="13" key="2">
    <citation type="submission" date="2016-02" db="EMBL/GenBank/DDBJ databases">
        <title>The draft genome sequence of the rumen methanogen Methanobrevibacter olleyae YLM1.</title>
        <authorList>
            <consortium name="New Zealand Agricultural Greenhouse Gas Research Centre/Pastoral Greenhouse Gas Research Consortium"/>
            <person name="Kelly W.J."/>
            <person name="Li D."/>
            <person name="Lambie S.C."/>
            <person name="Attwood G.T."/>
            <person name="Altermann E."/>
            <person name="Leahy S.C."/>
        </authorList>
    </citation>
    <scope>NUCLEOTIDE SEQUENCE [LARGE SCALE GENOMIC DNA]</scope>
    <source>
        <strain evidence="13">YLM1</strain>
    </source>
</reference>
<feature type="transmembrane region" description="Helical" evidence="10">
    <location>
        <begin position="332"/>
        <end position="355"/>
    </location>
</feature>
<name>A0A126R1E1_METOL</name>
<dbReference type="PANTHER" id="PTHR43298:SF2">
    <property type="entry name" value="FMN_FAD EXPORTER YEEO-RELATED"/>
    <property type="match status" value="1"/>
</dbReference>
<comment type="subcellular location">
    <subcellularLocation>
        <location evidence="1">Cell membrane</location>
        <topology evidence="1">Multi-pass membrane protein</topology>
    </subcellularLocation>
</comment>
<evidence type="ECO:0000313" key="13">
    <source>
        <dbReference type="Proteomes" id="UP000066376"/>
    </source>
</evidence>
<keyword evidence="7" id="KW-0406">Ion transport</keyword>
<accession>A0A126R1E1</accession>
<evidence type="ECO:0000256" key="7">
    <source>
        <dbReference type="ARBA" id="ARBA00023065"/>
    </source>
</evidence>
<evidence type="ECO:0000256" key="3">
    <source>
        <dbReference type="ARBA" id="ARBA00022449"/>
    </source>
</evidence>
<dbReference type="RefSeq" id="WP_067147305.1">
    <property type="nucleotide sequence ID" value="NZ_CP014265.1"/>
</dbReference>
<reference evidence="14" key="4">
    <citation type="submission" date="2016-10" db="EMBL/GenBank/DDBJ databases">
        <authorList>
            <person name="Varghese N."/>
        </authorList>
    </citation>
    <scope>NUCLEOTIDE SEQUENCE [LARGE SCALE GENOMIC DNA]</scope>
    <source>
        <strain evidence="14">DSM 16632</strain>
    </source>
</reference>
<keyword evidence="6 10" id="KW-1133">Transmembrane helix</keyword>
<reference evidence="11 13" key="1">
    <citation type="journal article" date="2016" name="Genome Announc.">
        <title>Draft Genome Sequence of the Rumen Methanogen Methanobrevibacter olleyae YLM1.</title>
        <authorList>
            <person name="Kelly W.J."/>
            <person name="Li D."/>
            <person name="Lambie S.C."/>
            <person name="Cox F."/>
            <person name="Attwood G.T."/>
            <person name="Altermann E."/>
            <person name="Leahy S.C."/>
        </authorList>
    </citation>
    <scope>NUCLEOTIDE SEQUENCE [LARGE SCALE GENOMIC DNA]</scope>
    <source>
        <strain evidence="11 13">YLM1</strain>
    </source>
</reference>
<dbReference type="InterPro" id="IPR050222">
    <property type="entry name" value="MATE_MdtK"/>
</dbReference>
<dbReference type="GO" id="GO:0042910">
    <property type="term" value="F:xenobiotic transmembrane transporter activity"/>
    <property type="evidence" value="ECO:0007669"/>
    <property type="project" value="InterPro"/>
</dbReference>
<evidence type="ECO:0000256" key="8">
    <source>
        <dbReference type="ARBA" id="ARBA00023136"/>
    </source>
</evidence>
<dbReference type="GO" id="GO:0006811">
    <property type="term" value="P:monoatomic ion transport"/>
    <property type="evidence" value="ECO:0007669"/>
    <property type="project" value="UniProtKB-KW"/>
</dbReference>
<dbReference type="InterPro" id="IPR002528">
    <property type="entry name" value="MATE_fam"/>
</dbReference>
<evidence type="ECO:0000313" key="12">
    <source>
        <dbReference type="EMBL" id="SFL19034.1"/>
    </source>
</evidence>
<feature type="transmembrane region" description="Helical" evidence="10">
    <location>
        <begin position="292"/>
        <end position="312"/>
    </location>
</feature>
<evidence type="ECO:0000256" key="10">
    <source>
        <dbReference type="SAM" id="Phobius"/>
    </source>
</evidence>
<feature type="transmembrane region" description="Helical" evidence="10">
    <location>
        <begin position="268"/>
        <end position="286"/>
    </location>
</feature>
<keyword evidence="8 10" id="KW-0472">Membrane</keyword>
<feature type="transmembrane region" description="Helical" evidence="10">
    <location>
        <begin position="208"/>
        <end position="228"/>
    </location>
</feature>
<dbReference type="PATRIC" id="fig|294671.3.peg.1277"/>
<keyword evidence="3" id="KW-0050">Antiport</keyword>
<feature type="transmembrane region" description="Helical" evidence="10">
    <location>
        <begin position="108"/>
        <end position="129"/>
    </location>
</feature>